<comment type="caution">
    <text evidence="2">The sequence shown here is derived from an EMBL/GenBank/DDBJ whole genome shotgun (WGS) entry which is preliminary data.</text>
</comment>
<sequence>MPKLHFAIIRSYVGKCDATTQYILPDSLSVHNPVVKTTAPGSYGNSSFCCICLQRALLTITELTALAFHTTGLATAHPSIPFSRPVNRTGNIPSFPFDQLRSVGCLAMADVHEASVAMGTDGRMVSELAENLLNSAVRQLARLGRHLQMHTSASIGRMLYRLPFKSLDQPVVGDAAAAADDDEYTEDEELKREERNPTTLPPAGCVRHQVLALADLLSDRLYRGLMSDSDEVSVEAQGVRHQVAMAAHRLCLRLSSPECRKARPDGTEVSSGCDKEEKEESEESAWELSEYEREEAQVNDHNVNTNTNINNNNTASWIEAECEDSLVAVLLPGCLLTRLAGALLLEQARAVRGPSGWPDSGVLATGWRVTASLGPLVMVSEALARVDSCFGRRHEEGCNHDSSSVWPPTASRLFPLLSRRGTLPNLVTNRNRCYGPALCTSSTEADLFRRQTVQTSLPSVQVVELAGWLAEACKLKRCKQEEGFGECCWASRFLS</sequence>
<evidence type="ECO:0000313" key="2">
    <source>
        <dbReference type="EMBL" id="VEL08400.1"/>
    </source>
</evidence>
<accession>A0A3S4ZP99</accession>
<dbReference type="AlphaFoldDB" id="A0A3S4ZP99"/>
<dbReference type="Proteomes" id="UP000784294">
    <property type="component" value="Unassembled WGS sequence"/>
</dbReference>
<gene>
    <name evidence="2" type="ORF">PXEA_LOCUS1840</name>
</gene>
<organism evidence="2 3">
    <name type="scientific">Protopolystoma xenopodis</name>
    <dbReference type="NCBI Taxonomy" id="117903"/>
    <lineage>
        <taxon>Eukaryota</taxon>
        <taxon>Metazoa</taxon>
        <taxon>Spiralia</taxon>
        <taxon>Lophotrochozoa</taxon>
        <taxon>Platyhelminthes</taxon>
        <taxon>Monogenea</taxon>
        <taxon>Polyopisthocotylea</taxon>
        <taxon>Polystomatidea</taxon>
        <taxon>Polystomatidae</taxon>
        <taxon>Protopolystoma</taxon>
    </lineage>
</organism>
<feature type="region of interest" description="Disordered" evidence="1">
    <location>
        <begin position="263"/>
        <end position="284"/>
    </location>
</feature>
<name>A0A3S4ZP99_9PLAT</name>
<proteinExistence type="predicted"/>
<protein>
    <submittedName>
        <fullName evidence="2">Uncharacterized protein</fullName>
    </submittedName>
</protein>
<keyword evidence="3" id="KW-1185">Reference proteome</keyword>
<reference evidence="2" key="1">
    <citation type="submission" date="2018-11" db="EMBL/GenBank/DDBJ databases">
        <authorList>
            <consortium name="Pathogen Informatics"/>
        </authorList>
    </citation>
    <scope>NUCLEOTIDE SEQUENCE</scope>
</reference>
<evidence type="ECO:0000313" key="3">
    <source>
        <dbReference type="Proteomes" id="UP000784294"/>
    </source>
</evidence>
<dbReference type="EMBL" id="CAAALY010003877">
    <property type="protein sequence ID" value="VEL08400.1"/>
    <property type="molecule type" value="Genomic_DNA"/>
</dbReference>
<feature type="compositionally biased region" description="Acidic residues" evidence="1">
    <location>
        <begin position="179"/>
        <end position="188"/>
    </location>
</feature>
<feature type="region of interest" description="Disordered" evidence="1">
    <location>
        <begin position="175"/>
        <end position="203"/>
    </location>
</feature>
<evidence type="ECO:0000256" key="1">
    <source>
        <dbReference type="SAM" id="MobiDB-lite"/>
    </source>
</evidence>